<protein>
    <submittedName>
        <fullName evidence="3">Macrophage mannose receptor 1</fullName>
    </submittedName>
</protein>
<feature type="domain" description="C-type lectin" evidence="2">
    <location>
        <begin position="405"/>
        <end position="519"/>
    </location>
</feature>
<reference evidence="3" key="1">
    <citation type="submission" date="2021-10" db="EMBL/GenBank/DDBJ databases">
        <title>Tropical sea cucumber genome reveals ecological adaptation and Cuvierian tubules defense mechanism.</title>
        <authorList>
            <person name="Chen T."/>
        </authorList>
    </citation>
    <scope>NUCLEOTIDE SEQUENCE</scope>
    <source>
        <strain evidence="3">Nanhai2018</strain>
        <tissue evidence="3">Muscle</tissue>
    </source>
</reference>
<dbReference type="EMBL" id="JAIZAY010000005">
    <property type="protein sequence ID" value="KAJ8041517.1"/>
    <property type="molecule type" value="Genomic_DNA"/>
</dbReference>
<dbReference type="InterPro" id="IPR050111">
    <property type="entry name" value="C-type_lectin/snaclec_domain"/>
</dbReference>
<dbReference type="InterPro" id="IPR016187">
    <property type="entry name" value="CTDL_fold"/>
</dbReference>
<keyword evidence="1" id="KW-1015">Disulfide bond</keyword>
<gene>
    <name evidence="3" type="ORF">HOLleu_12354</name>
</gene>
<dbReference type="SMART" id="SM00034">
    <property type="entry name" value="CLECT"/>
    <property type="match status" value="4"/>
</dbReference>
<accession>A0A9Q1HA24</accession>
<dbReference type="Proteomes" id="UP001152320">
    <property type="component" value="Chromosome 5"/>
</dbReference>
<evidence type="ECO:0000256" key="1">
    <source>
        <dbReference type="ARBA" id="ARBA00023157"/>
    </source>
</evidence>
<evidence type="ECO:0000313" key="3">
    <source>
        <dbReference type="EMBL" id="KAJ8041517.1"/>
    </source>
</evidence>
<dbReference type="Gene3D" id="3.10.100.10">
    <property type="entry name" value="Mannose-Binding Protein A, subunit A"/>
    <property type="match status" value="4"/>
</dbReference>
<dbReference type="InterPro" id="IPR016186">
    <property type="entry name" value="C-type_lectin-like/link_sf"/>
</dbReference>
<dbReference type="AlphaFoldDB" id="A0A9Q1HA24"/>
<dbReference type="SUPFAM" id="SSF56436">
    <property type="entry name" value="C-type lectin-like"/>
    <property type="match status" value="4"/>
</dbReference>
<proteinExistence type="predicted"/>
<name>A0A9Q1HA24_HOLLE</name>
<keyword evidence="3" id="KW-0675">Receptor</keyword>
<dbReference type="OrthoDB" id="6369810at2759"/>
<dbReference type="InterPro" id="IPR001304">
    <property type="entry name" value="C-type_lectin-like"/>
</dbReference>
<feature type="domain" description="C-type lectin" evidence="2">
    <location>
        <begin position="276"/>
        <end position="391"/>
    </location>
</feature>
<dbReference type="CDD" id="cd00037">
    <property type="entry name" value="CLECT"/>
    <property type="match status" value="4"/>
</dbReference>
<dbReference type="PROSITE" id="PS50041">
    <property type="entry name" value="C_TYPE_LECTIN_2"/>
    <property type="match status" value="4"/>
</dbReference>
<dbReference type="InterPro" id="IPR018378">
    <property type="entry name" value="C-type_lectin_CS"/>
</dbReference>
<dbReference type="PROSITE" id="PS00615">
    <property type="entry name" value="C_TYPE_LECTIN_1"/>
    <property type="match status" value="2"/>
</dbReference>
<feature type="domain" description="C-type lectin" evidence="2">
    <location>
        <begin position="148"/>
        <end position="262"/>
    </location>
</feature>
<evidence type="ECO:0000259" key="2">
    <source>
        <dbReference type="PROSITE" id="PS50041"/>
    </source>
</evidence>
<comment type="caution">
    <text evidence="3">The sequence shown here is derived from an EMBL/GenBank/DDBJ whole genome shotgun (WGS) entry which is preliminary data.</text>
</comment>
<organism evidence="3 4">
    <name type="scientific">Holothuria leucospilota</name>
    <name type="common">Black long sea cucumber</name>
    <name type="synonym">Mertensiothuria leucospilota</name>
    <dbReference type="NCBI Taxonomy" id="206669"/>
    <lineage>
        <taxon>Eukaryota</taxon>
        <taxon>Metazoa</taxon>
        <taxon>Echinodermata</taxon>
        <taxon>Eleutherozoa</taxon>
        <taxon>Echinozoa</taxon>
        <taxon>Holothuroidea</taxon>
        <taxon>Aspidochirotacea</taxon>
        <taxon>Aspidochirotida</taxon>
        <taxon>Holothuriidae</taxon>
        <taxon>Holothuria</taxon>
    </lineage>
</organism>
<dbReference type="PANTHER" id="PTHR22803">
    <property type="entry name" value="MANNOSE, PHOSPHOLIPASE, LECTIN RECEPTOR RELATED"/>
    <property type="match status" value="1"/>
</dbReference>
<sequence length="523" mass="60402">MFPSKGRKCPLEYTKSYKGSCYKFVDSGQGLTRSAAQSDCEGDLSHLVFLDTKEENDFLVQQVSRDTKYWIGLFSPKRHLFWDNKNQVTFVNLDCENQDTFNDGSGCFKMSNTDRKYWLDKSCKEELGFICEYEGPVCPNDWTNPPFLKNSCYHYVNDSPKSHISAQSKCQEDSAHLVFIESKEENDFLVGSAQNDTEYWIGLHDRPQLFWEDGNRMTFTNMDQSNHKTFNHRSGCYRMSNDGGNRLWFDVSCDNTFSYICEYKGSQCPPGYNKVFKRSCYKFVDSGEDVSWSEARSGCADDFAHLVYIETKEENDFLLNELPTDKKYWIGLFSPQSHLLWDNGNLVTFLNIDPKNEKSSNNHTACYMMSNTSGRYWLEKSCDREYGFICEYEGSGCPNSYTVLFNQSCYKIFNDSPASRTSAQLKCENDLSHLLFIESKEENDFLVGKAQNDTEYWIGLHDRPQLFWDDGKVASYTNINAGQDLTFDDRAGCYQMSNHDGGLVWFDESCEDNSGYVCEYEVN</sequence>
<dbReference type="Pfam" id="PF00059">
    <property type="entry name" value="Lectin_C"/>
    <property type="match status" value="4"/>
</dbReference>
<keyword evidence="4" id="KW-1185">Reference proteome</keyword>
<feature type="domain" description="C-type lectin" evidence="2">
    <location>
        <begin position="17"/>
        <end position="132"/>
    </location>
</feature>
<evidence type="ECO:0000313" key="4">
    <source>
        <dbReference type="Proteomes" id="UP001152320"/>
    </source>
</evidence>